<proteinExistence type="predicted"/>
<reference evidence="5 6" key="1">
    <citation type="submission" date="2018-05" db="EMBL/GenBank/DDBJ databases">
        <title>The Hungate 1000. A catalogue of reference genomes from the rumen microbiome.</title>
        <authorList>
            <person name="Kelly W."/>
        </authorList>
    </citation>
    <scope>NUCLEOTIDE SEQUENCE [LARGE SCALE GENOMIC DNA]</scope>
    <source>
        <strain evidence="5 6">NLAE-zl-C242</strain>
    </source>
</reference>
<keyword evidence="2" id="KW-0408">Iron</keyword>
<organism evidence="5 6">
    <name type="scientific">Faecalicatena orotica</name>
    <dbReference type="NCBI Taxonomy" id="1544"/>
    <lineage>
        <taxon>Bacteria</taxon>
        <taxon>Bacillati</taxon>
        <taxon>Bacillota</taxon>
        <taxon>Clostridia</taxon>
        <taxon>Lachnospirales</taxon>
        <taxon>Lachnospiraceae</taxon>
        <taxon>Faecalicatena</taxon>
    </lineage>
</organism>
<dbReference type="Proteomes" id="UP000245845">
    <property type="component" value="Unassembled WGS sequence"/>
</dbReference>
<dbReference type="EMBL" id="QGDL01000021">
    <property type="protein sequence ID" value="PWJ20734.1"/>
    <property type="molecule type" value="Genomic_DNA"/>
</dbReference>
<dbReference type="InterPro" id="IPR007525">
    <property type="entry name" value="FrhB_FdhB_C"/>
</dbReference>
<keyword evidence="6" id="KW-1185">Reference proteome</keyword>
<dbReference type="Pfam" id="PF04432">
    <property type="entry name" value="FrhB_FdhB_C"/>
    <property type="match status" value="1"/>
</dbReference>
<gene>
    <name evidence="5" type="ORF">A8806_12150</name>
</gene>
<evidence type="ECO:0000313" key="5">
    <source>
        <dbReference type="EMBL" id="PWJ20734.1"/>
    </source>
</evidence>
<dbReference type="InterPro" id="IPR017896">
    <property type="entry name" value="4Fe4S_Fe-S-bd"/>
</dbReference>
<dbReference type="GO" id="GO:0051536">
    <property type="term" value="F:iron-sulfur cluster binding"/>
    <property type="evidence" value="ECO:0007669"/>
    <property type="project" value="UniProtKB-KW"/>
</dbReference>
<dbReference type="InterPro" id="IPR052977">
    <property type="entry name" value="Polyferredoxin-like_ET"/>
</dbReference>
<evidence type="ECO:0000313" key="6">
    <source>
        <dbReference type="Proteomes" id="UP000245845"/>
    </source>
</evidence>
<keyword evidence="3" id="KW-0411">Iron-sulfur</keyword>
<feature type="domain" description="4Fe-4S ferredoxin-type" evidence="4">
    <location>
        <begin position="2"/>
        <end position="31"/>
    </location>
</feature>
<evidence type="ECO:0000259" key="4">
    <source>
        <dbReference type="PROSITE" id="PS51379"/>
    </source>
</evidence>
<evidence type="ECO:0000256" key="1">
    <source>
        <dbReference type="ARBA" id="ARBA00022723"/>
    </source>
</evidence>
<dbReference type="PROSITE" id="PS00198">
    <property type="entry name" value="4FE4S_FER_1"/>
    <property type="match status" value="2"/>
</dbReference>
<dbReference type="RefSeq" id="WP_181368864.1">
    <property type="nucleotide sequence ID" value="NZ_BAAACK010000008.1"/>
</dbReference>
<dbReference type="SUPFAM" id="SSF54862">
    <property type="entry name" value="4Fe-4S ferredoxins"/>
    <property type="match status" value="1"/>
</dbReference>
<dbReference type="AlphaFoldDB" id="A0A2Y9CAS9"/>
<dbReference type="PANTHER" id="PTHR43193:SF2">
    <property type="entry name" value="POLYFERREDOXIN PROTEIN FWDF"/>
    <property type="match status" value="1"/>
</dbReference>
<dbReference type="Pfam" id="PF12838">
    <property type="entry name" value="Fer4_7"/>
    <property type="match status" value="1"/>
</dbReference>
<sequence length="387" mass="44174">MYLTSGDKLECCGCKACVEICPQKCISLKEDNEHFIYPVVNKTECTHCNLCEKTCPISSHIFKSSNKSEVWVGRYKSQNVIFDSSSGGAYTAIYKTLLKENYIFYGVRWSENFQVIHDIAKTEQGCENFRKSKYVLSDTNKVFSKIEGHLVNSEKVCFSGTPCQCAALLAYLNSKHIRCDNLIVVDIICHGAPNQYLFDKYISEKIGSKSNITGYIYNFKNKTPYSGKVNSRSAEMISPQGESYILDSQNDPFIKAYYGRLFYRPACGDCRFARPERVSDITIGDAWHIERDYPEWNSLAGVSLILLNSPKGKSLFDDIKKQMEVKKMNIAWAVETNAQLSKPTQMHPKREKFFSLLENNPFEVAVSKSMDGSVFRRVARRIKRFVK</sequence>
<dbReference type="GO" id="GO:0046872">
    <property type="term" value="F:metal ion binding"/>
    <property type="evidence" value="ECO:0007669"/>
    <property type="project" value="UniProtKB-KW"/>
</dbReference>
<evidence type="ECO:0000256" key="3">
    <source>
        <dbReference type="ARBA" id="ARBA00023014"/>
    </source>
</evidence>
<dbReference type="Gene3D" id="3.30.70.20">
    <property type="match status" value="1"/>
</dbReference>
<feature type="domain" description="4Fe-4S ferredoxin-type" evidence="4">
    <location>
        <begin position="36"/>
        <end position="65"/>
    </location>
</feature>
<accession>A0A2Y9CAS9</accession>
<dbReference type="PROSITE" id="PS51379">
    <property type="entry name" value="4FE4S_FER_2"/>
    <property type="match status" value="2"/>
</dbReference>
<dbReference type="PANTHER" id="PTHR43193">
    <property type="match status" value="1"/>
</dbReference>
<evidence type="ECO:0000256" key="2">
    <source>
        <dbReference type="ARBA" id="ARBA00023004"/>
    </source>
</evidence>
<dbReference type="InterPro" id="IPR017900">
    <property type="entry name" value="4Fe4S_Fe_S_CS"/>
</dbReference>
<name>A0A2Y9CAS9_9FIRM</name>
<comment type="caution">
    <text evidence="5">The sequence shown here is derived from an EMBL/GenBank/DDBJ whole genome shotgun (WGS) entry which is preliminary data.</text>
</comment>
<keyword evidence="1" id="KW-0479">Metal-binding</keyword>
<protein>
    <submittedName>
        <fullName evidence="5">Coenzyme F420-reducing hydrogenase beta subunit</fullName>
    </submittedName>
</protein>